<proteinExistence type="predicted"/>
<dbReference type="InterPro" id="IPR052895">
    <property type="entry name" value="HetReg/Transcr_Mod"/>
</dbReference>
<accession>N4UJ00</accession>
<dbReference type="EMBL" id="KB729958">
    <property type="protein sequence ID" value="ENH75758.1"/>
    <property type="molecule type" value="Genomic_DNA"/>
</dbReference>
<gene>
    <name evidence="1" type="ORF">FOC1_g10003922</name>
</gene>
<evidence type="ECO:0000313" key="2">
    <source>
        <dbReference type="Proteomes" id="UP000016928"/>
    </source>
</evidence>
<sequence>MLIPGKLYTEDFLAAISVFRIRHCSDPRDRAFGYFVLRSPSLDIKSVIPIDYTLSIADLYKKLAVALIEKSHTLDVLSHVLHEWSVEKRTDGLPRWVPDWDATMMIDII</sequence>
<reference evidence="2" key="2">
    <citation type="journal article" date="2014" name="PLoS ONE">
        <title>Genome and Transcriptome Analysis of the Fungal Pathogen Fusarium oxysporum f. sp. cubense Causing Banana Vascular Wilt Disease.</title>
        <authorList>
            <person name="Guo L."/>
            <person name="Han L."/>
            <person name="Yang L."/>
            <person name="Zeng H."/>
            <person name="Fan D."/>
            <person name="Zhu Y."/>
            <person name="Feng Y."/>
            <person name="Wang G."/>
            <person name="Peng C."/>
            <person name="Jiang X."/>
            <person name="Zhou D."/>
            <person name="Ni P."/>
            <person name="Liang C."/>
            <person name="Liu L."/>
            <person name="Wang J."/>
            <person name="Mao C."/>
            <person name="Fang X."/>
            <person name="Peng M."/>
            <person name="Huang J."/>
        </authorList>
    </citation>
    <scope>NUCLEOTIDE SEQUENCE [LARGE SCALE GENOMIC DNA]</scope>
    <source>
        <strain evidence="2">race 1</strain>
    </source>
</reference>
<organism evidence="1 2">
    <name type="scientific">Fusarium oxysporum f. sp. cubense (strain race 1)</name>
    <name type="common">Panama disease fungus</name>
    <dbReference type="NCBI Taxonomy" id="1229664"/>
    <lineage>
        <taxon>Eukaryota</taxon>
        <taxon>Fungi</taxon>
        <taxon>Dikarya</taxon>
        <taxon>Ascomycota</taxon>
        <taxon>Pezizomycotina</taxon>
        <taxon>Sordariomycetes</taxon>
        <taxon>Hypocreomycetidae</taxon>
        <taxon>Hypocreales</taxon>
        <taxon>Nectriaceae</taxon>
        <taxon>Fusarium</taxon>
        <taxon>Fusarium oxysporum species complex</taxon>
    </lineage>
</organism>
<protein>
    <submittedName>
        <fullName evidence="1">Uncharacterized protein</fullName>
    </submittedName>
</protein>
<dbReference type="AlphaFoldDB" id="N4UJ00"/>
<dbReference type="VEuPathDB" id="FungiDB:FOC1_g10003922"/>
<dbReference type="HOGENOM" id="CLU_2184010_0_0_1"/>
<reference evidence="2" key="1">
    <citation type="submission" date="2012-09" db="EMBL/GenBank/DDBJ databases">
        <title>Genome sequencing and comparative transcriptomics of race 1 and race 4 of banana pathogen: Fusarium oxysporum f. sp. cubense.</title>
        <authorList>
            <person name="Fang X."/>
            <person name="Huang J."/>
        </authorList>
    </citation>
    <scope>NUCLEOTIDE SEQUENCE [LARGE SCALE GENOMIC DNA]</scope>
    <source>
        <strain evidence="2">race 1</strain>
    </source>
</reference>
<evidence type="ECO:0000313" key="1">
    <source>
        <dbReference type="EMBL" id="ENH75758.1"/>
    </source>
</evidence>
<name>N4UJ00_FUSC1</name>
<dbReference type="Proteomes" id="UP000016928">
    <property type="component" value="Unassembled WGS sequence"/>
</dbReference>
<dbReference type="PANTHER" id="PTHR24148:SF73">
    <property type="entry name" value="HET DOMAIN PROTEIN (AFU_ORTHOLOGUE AFUA_8G01020)"/>
    <property type="match status" value="1"/>
</dbReference>
<dbReference type="STRING" id="1229664.N4UJ00"/>
<dbReference type="PANTHER" id="PTHR24148">
    <property type="entry name" value="ANKYRIN REPEAT DOMAIN-CONTAINING PROTEIN 39 HOMOLOG-RELATED"/>
    <property type="match status" value="1"/>
</dbReference>